<keyword evidence="1" id="KW-0175">Coiled coil</keyword>
<feature type="region of interest" description="Disordered" evidence="2">
    <location>
        <begin position="1"/>
        <end position="23"/>
    </location>
</feature>
<organism evidence="6 7">
    <name type="scientific">Mariprofundus ferrooxydans PV-1</name>
    <dbReference type="NCBI Taxonomy" id="314345"/>
    <lineage>
        <taxon>Bacteria</taxon>
        <taxon>Pseudomonadati</taxon>
        <taxon>Pseudomonadota</taxon>
        <taxon>Candidatius Mariprofundia</taxon>
        <taxon>Mariprofundales</taxon>
        <taxon>Mariprofundaceae</taxon>
        <taxon>Mariprofundus</taxon>
    </lineage>
</organism>
<dbReference type="Gene3D" id="3.30.450.20">
    <property type="entry name" value="PAS domain"/>
    <property type="match status" value="3"/>
</dbReference>
<sequence length="615" mass="70194">MRYSKPFASDVMPLKQRGEPMSDPLQKLQHRLEAAQRALAGAESRCTRQAAEHRDALEASENARRQAEQELKLLRTLLDNSSDAIEVIDPVSFRFLDVNETECRELGYSREELLSLHIFDIDPEFSEVAAKHIEEELNQVSGVRFDSVHRRKDGSTFPVEVSAKQVKTDRPYLFCIARDISVRKLLESERQINEKRLLLAIQCGQMGVWELDLVDHTANTSLELGHIFGYTSQESEWSFKLFLEHVLPEDRSEVSRLFHEAIARQTDWHCECRIRRTDGELRWITVRGRHWHDSEGVVQRMIGIVQDITERKLAVQAVIASERRFRNLVESLSDWVWEVDEQGRYIYCSPNVRDLLGYEPAELIGKSPLELMPAAEAARVAEIFGTALSERSHLKDLVNINLHKDGHEVVMETSGAPVVDADGTFRGYRGIDRDITDRKELERELESQARTDVLTGLNNRRYFFELAELELARAKRHGNQFSLLMLDVDHFKLFNDSYGHHIGDRVLQKLSEVCMHTLREIDLSGRIGGEEFAIMLPETRGDRAMEVAERLRLAIAGAPVLLEQQSTFVHFTVSIGVTSLVAAGRQVDDLLKRADDALYAAKNAGRNQVCKKDES</sequence>
<dbReference type="OrthoDB" id="5293332at2"/>
<dbReference type="NCBIfam" id="TIGR00254">
    <property type="entry name" value="GGDEF"/>
    <property type="match status" value="1"/>
</dbReference>
<dbReference type="PROSITE" id="PS50113">
    <property type="entry name" value="PAC"/>
    <property type="match status" value="2"/>
</dbReference>
<dbReference type="PROSITE" id="PS50112">
    <property type="entry name" value="PAS"/>
    <property type="match status" value="2"/>
</dbReference>
<dbReference type="GO" id="GO:0003824">
    <property type="term" value="F:catalytic activity"/>
    <property type="evidence" value="ECO:0007669"/>
    <property type="project" value="UniProtKB-ARBA"/>
</dbReference>
<evidence type="ECO:0000259" key="4">
    <source>
        <dbReference type="PROSITE" id="PS50113"/>
    </source>
</evidence>
<protein>
    <submittedName>
        <fullName evidence="6">Signal transduction protein containing a membrane domain an EAL and a GGDEF domain-like</fullName>
    </submittedName>
</protein>
<dbReference type="InterPro" id="IPR035965">
    <property type="entry name" value="PAS-like_dom_sf"/>
</dbReference>
<dbReference type="eggNOG" id="COG3706">
    <property type="taxonomic scope" value="Bacteria"/>
</dbReference>
<dbReference type="FunFam" id="3.30.70.270:FF:000001">
    <property type="entry name" value="Diguanylate cyclase domain protein"/>
    <property type="match status" value="1"/>
</dbReference>
<feature type="domain" description="GGDEF" evidence="5">
    <location>
        <begin position="479"/>
        <end position="614"/>
    </location>
</feature>
<dbReference type="EMBL" id="AATS01000014">
    <property type="protein sequence ID" value="EAU53988.1"/>
    <property type="molecule type" value="Genomic_DNA"/>
</dbReference>
<evidence type="ECO:0000313" key="6">
    <source>
        <dbReference type="EMBL" id="EAU53988.1"/>
    </source>
</evidence>
<dbReference type="HOGENOM" id="CLU_000445_11_4_0"/>
<dbReference type="InterPro" id="IPR001610">
    <property type="entry name" value="PAC"/>
</dbReference>
<dbReference type="InterPro" id="IPR013655">
    <property type="entry name" value="PAS_fold_3"/>
</dbReference>
<dbReference type="STRING" id="314344.AL013_09650"/>
<dbReference type="Pfam" id="PF00990">
    <property type="entry name" value="GGDEF"/>
    <property type="match status" value="1"/>
</dbReference>
<evidence type="ECO:0000313" key="7">
    <source>
        <dbReference type="Proteomes" id="UP000005297"/>
    </source>
</evidence>
<dbReference type="Pfam" id="PF13426">
    <property type="entry name" value="PAS_9"/>
    <property type="match status" value="1"/>
</dbReference>
<evidence type="ECO:0000256" key="2">
    <source>
        <dbReference type="SAM" id="MobiDB-lite"/>
    </source>
</evidence>
<dbReference type="Gene3D" id="3.30.70.270">
    <property type="match status" value="1"/>
</dbReference>
<dbReference type="InterPro" id="IPR000160">
    <property type="entry name" value="GGDEF_dom"/>
</dbReference>
<feature type="coiled-coil region" evidence="1">
    <location>
        <begin position="25"/>
        <end position="84"/>
    </location>
</feature>
<dbReference type="InterPro" id="IPR043128">
    <property type="entry name" value="Rev_trsase/Diguanyl_cyclase"/>
</dbReference>
<dbReference type="SMART" id="SM00091">
    <property type="entry name" value="PAS"/>
    <property type="match status" value="3"/>
</dbReference>
<name>Q0EXC8_9PROT</name>
<proteinExistence type="predicted"/>
<gene>
    <name evidence="6" type="ORF">SPV1_13357</name>
</gene>
<accession>Q0EXC8</accession>
<dbReference type="Pfam" id="PF08447">
    <property type="entry name" value="PAS_3"/>
    <property type="match status" value="1"/>
</dbReference>
<dbReference type="eggNOG" id="COG5001">
    <property type="taxonomic scope" value="Bacteria"/>
</dbReference>
<dbReference type="InterPro" id="IPR000014">
    <property type="entry name" value="PAS"/>
</dbReference>
<comment type="caution">
    <text evidence="6">The sequence shown here is derived from an EMBL/GenBank/DDBJ whole genome shotgun (WGS) entry which is preliminary data.</text>
</comment>
<feature type="domain" description="PAC" evidence="4">
    <location>
        <begin position="268"/>
        <end position="320"/>
    </location>
</feature>
<dbReference type="Proteomes" id="UP000005297">
    <property type="component" value="Unassembled WGS sequence"/>
</dbReference>
<dbReference type="PANTHER" id="PTHR44757:SF2">
    <property type="entry name" value="BIOFILM ARCHITECTURE MAINTENANCE PROTEIN MBAA"/>
    <property type="match status" value="1"/>
</dbReference>
<dbReference type="PANTHER" id="PTHR44757">
    <property type="entry name" value="DIGUANYLATE CYCLASE DGCP"/>
    <property type="match status" value="1"/>
</dbReference>
<dbReference type="PROSITE" id="PS50887">
    <property type="entry name" value="GGDEF"/>
    <property type="match status" value="1"/>
</dbReference>
<dbReference type="RefSeq" id="WP_009850184.1">
    <property type="nucleotide sequence ID" value="NZ_DS022294.1"/>
</dbReference>
<dbReference type="SMART" id="SM00267">
    <property type="entry name" value="GGDEF"/>
    <property type="match status" value="1"/>
</dbReference>
<feature type="domain" description="PAC" evidence="4">
    <location>
        <begin position="393"/>
        <end position="447"/>
    </location>
</feature>
<dbReference type="Gene3D" id="2.10.70.100">
    <property type="match status" value="1"/>
</dbReference>
<dbReference type="SUPFAM" id="SSF55073">
    <property type="entry name" value="Nucleotide cyclase"/>
    <property type="match status" value="1"/>
</dbReference>
<dbReference type="CDD" id="cd01949">
    <property type="entry name" value="GGDEF"/>
    <property type="match status" value="1"/>
</dbReference>
<dbReference type="CDD" id="cd00130">
    <property type="entry name" value="PAS"/>
    <property type="match status" value="3"/>
</dbReference>
<reference evidence="6 7" key="1">
    <citation type="submission" date="2006-09" db="EMBL/GenBank/DDBJ databases">
        <authorList>
            <person name="Emerson D."/>
            <person name="Ferriera S."/>
            <person name="Johnson J."/>
            <person name="Kravitz S."/>
            <person name="Halpern A."/>
            <person name="Remington K."/>
            <person name="Beeson K."/>
            <person name="Tran B."/>
            <person name="Rogers Y.-H."/>
            <person name="Friedman R."/>
            <person name="Venter J.C."/>
        </authorList>
    </citation>
    <scope>NUCLEOTIDE SEQUENCE [LARGE SCALE GENOMIC DNA]</scope>
    <source>
        <strain evidence="6 7">PV-1</strain>
    </source>
</reference>
<dbReference type="Pfam" id="PF08448">
    <property type="entry name" value="PAS_4"/>
    <property type="match status" value="1"/>
</dbReference>
<evidence type="ECO:0000256" key="1">
    <source>
        <dbReference type="SAM" id="Coils"/>
    </source>
</evidence>
<feature type="domain" description="PAS" evidence="3">
    <location>
        <begin position="321"/>
        <end position="391"/>
    </location>
</feature>
<dbReference type="SMART" id="SM00086">
    <property type="entry name" value="PAC"/>
    <property type="match status" value="3"/>
</dbReference>
<dbReference type="InterPro" id="IPR029787">
    <property type="entry name" value="Nucleotide_cyclase"/>
</dbReference>
<dbReference type="NCBIfam" id="TIGR00229">
    <property type="entry name" value="sensory_box"/>
    <property type="match status" value="3"/>
</dbReference>
<dbReference type="InterPro" id="IPR000700">
    <property type="entry name" value="PAS-assoc_C"/>
</dbReference>
<dbReference type="AlphaFoldDB" id="Q0EXC8"/>
<dbReference type="SUPFAM" id="SSF55785">
    <property type="entry name" value="PYP-like sensor domain (PAS domain)"/>
    <property type="match status" value="3"/>
</dbReference>
<keyword evidence="7" id="KW-1185">Reference proteome</keyword>
<dbReference type="InParanoid" id="Q0EXC8"/>
<dbReference type="InterPro" id="IPR052155">
    <property type="entry name" value="Biofilm_reg_signaling"/>
</dbReference>
<feature type="domain" description="PAS" evidence="3">
    <location>
        <begin position="70"/>
        <end position="115"/>
    </location>
</feature>
<dbReference type="InterPro" id="IPR013656">
    <property type="entry name" value="PAS_4"/>
</dbReference>
<evidence type="ECO:0000259" key="5">
    <source>
        <dbReference type="PROSITE" id="PS50887"/>
    </source>
</evidence>
<evidence type="ECO:0000259" key="3">
    <source>
        <dbReference type="PROSITE" id="PS50112"/>
    </source>
</evidence>